<evidence type="ECO:0000313" key="3">
    <source>
        <dbReference type="EMBL" id="TWT43453.1"/>
    </source>
</evidence>
<gene>
    <name evidence="3" type="ORF">Pla111_24040</name>
</gene>
<protein>
    <submittedName>
        <fullName evidence="3">Uncharacterized protein</fullName>
    </submittedName>
</protein>
<organism evidence="3 4">
    <name type="scientific">Botrimarina hoheduenensis</name>
    <dbReference type="NCBI Taxonomy" id="2528000"/>
    <lineage>
        <taxon>Bacteria</taxon>
        <taxon>Pseudomonadati</taxon>
        <taxon>Planctomycetota</taxon>
        <taxon>Planctomycetia</taxon>
        <taxon>Pirellulales</taxon>
        <taxon>Lacipirellulaceae</taxon>
        <taxon>Botrimarina</taxon>
    </lineage>
</organism>
<keyword evidence="2" id="KW-0732">Signal</keyword>
<name>A0A5C5VZU0_9BACT</name>
<dbReference type="RefSeq" id="WP_146574571.1">
    <property type="nucleotide sequence ID" value="NZ_SJPH01000004.1"/>
</dbReference>
<proteinExistence type="predicted"/>
<evidence type="ECO:0000256" key="2">
    <source>
        <dbReference type="SAM" id="SignalP"/>
    </source>
</evidence>
<reference evidence="3 4" key="1">
    <citation type="submission" date="2019-02" db="EMBL/GenBank/DDBJ databases">
        <title>Deep-cultivation of Planctomycetes and their phenomic and genomic characterization uncovers novel biology.</title>
        <authorList>
            <person name="Wiegand S."/>
            <person name="Jogler M."/>
            <person name="Boedeker C."/>
            <person name="Pinto D."/>
            <person name="Vollmers J."/>
            <person name="Rivas-Marin E."/>
            <person name="Kohn T."/>
            <person name="Peeters S.H."/>
            <person name="Heuer A."/>
            <person name="Rast P."/>
            <person name="Oberbeckmann S."/>
            <person name="Bunk B."/>
            <person name="Jeske O."/>
            <person name="Meyerdierks A."/>
            <person name="Storesund J.E."/>
            <person name="Kallscheuer N."/>
            <person name="Luecker S."/>
            <person name="Lage O.M."/>
            <person name="Pohl T."/>
            <person name="Merkel B.J."/>
            <person name="Hornburger P."/>
            <person name="Mueller R.-W."/>
            <person name="Bruemmer F."/>
            <person name="Labrenz M."/>
            <person name="Spormann A.M."/>
            <person name="Op Den Camp H."/>
            <person name="Overmann J."/>
            <person name="Amann R."/>
            <person name="Jetten M.S.M."/>
            <person name="Mascher T."/>
            <person name="Medema M.H."/>
            <person name="Devos D.P."/>
            <person name="Kaster A.-K."/>
            <person name="Ovreas L."/>
            <person name="Rohde M."/>
            <person name="Galperin M.Y."/>
            <person name="Jogler C."/>
        </authorList>
    </citation>
    <scope>NUCLEOTIDE SEQUENCE [LARGE SCALE GENOMIC DNA]</scope>
    <source>
        <strain evidence="3 4">Pla111</strain>
    </source>
</reference>
<accession>A0A5C5VZU0</accession>
<dbReference type="Proteomes" id="UP000318995">
    <property type="component" value="Unassembled WGS sequence"/>
</dbReference>
<comment type="caution">
    <text evidence="3">The sequence shown here is derived from an EMBL/GenBank/DDBJ whole genome shotgun (WGS) entry which is preliminary data.</text>
</comment>
<dbReference type="PROSITE" id="PS51257">
    <property type="entry name" value="PROKAR_LIPOPROTEIN"/>
    <property type="match status" value="1"/>
</dbReference>
<evidence type="ECO:0000313" key="4">
    <source>
        <dbReference type="Proteomes" id="UP000318995"/>
    </source>
</evidence>
<sequence precursor="true">MSRHLLSLLAIVVTLATAGCDTPLTIRQRLVGQWRGTPEQAAERLRREWPTAGVPASEVASEAATSPAKELPTAERTVLESIEPFEVALDLRDDGVAQLELDGANPLTGRWQVIASEGRRATVEIEVQRAADQPAEPERRRFRIAFVRAREGQPARFTLAEEGADRLFGRLLFERVSDATTTAGDPR</sequence>
<keyword evidence="4" id="KW-1185">Reference proteome</keyword>
<evidence type="ECO:0000256" key="1">
    <source>
        <dbReference type="SAM" id="MobiDB-lite"/>
    </source>
</evidence>
<feature type="chain" id="PRO_5022678768" evidence="2">
    <location>
        <begin position="19"/>
        <end position="187"/>
    </location>
</feature>
<feature type="region of interest" description="Disordered" evidence="1">
    <location>
        <begin position="47"/>
        <end position="72"/>
    </location>
</feature>
<dbReference type="OrthoDB" id="289572at2"/>
<dbReference type="EMBL" id="SJPH01000004">
    <property type="protein sequence ID" value="TWT43453.1"/>
    <property type="molecule type" value="Genomic_DNA"/>
</dbReference>
<dbReference type="AlphaFoldDB" id="A0A5C5VZU0"/>
<feature type="signal peptide" evidence="2">
    <location>
        <begin position="1"/>
        <end position="18"/>
    </location>
</feature>